<feature type="transmembrane region" description="Helical" evidence="10">
    <location>
        <begin position="68"/>
        <end position="89"/>
    </location>
</feature>
<evidence type="ECO:0000256" key="6">
    <source>
        <dbReference type="ARBA" id="ARBA00023136"/>
    </source>
</evidence>
<dbReference type="CDD" id="cd00637">
    <property type="entry name" value="7tm_classA_rhodopsin-like"/>
    <property type="match status" value="1"/>
</dbReference>
<dbReference type="RefSeq" id="XP_005103719.1">
    <property type="nucleotide sequence ID" value="XM_005103662.2"/>
</dbReference>
<feature type="transmembrane region" description="Helical" evidence="10">
    <location>
        <begin position="286"/>
        <end position="308"/>
    </location>
</feature>
<dbReference type="PROSITE" id="PS50262">
    <property type="entry name" value="G_PROTEIN_RECEP_F1_2"/>
    <property type="match status" value="1"/>
</dbReference>
<keyword evidence="4 10" id="KW-1133">Transmembrane helix</keyword>
<dbReference type="PRINTS" id="PR00237">
    <property type="entry name" value="GPCRRHODOPSN"/>
</dbReference>
<reference evidence="13" key="1">
    <citation type="submission" date="2025-08" db="UniProtKB">
        <authorList>
            <consortium name="RefSeq"/>
        </authorList>
    </citation>
    <scope>IDENTIFICATION</scope>
</reference>
<accession>A0ABM0JXA3</accession>
<feature type="domain" description="G-protein coupled receptors family 1 profile" evidence="11">
    <location>
        <begin position="47"/>
        <end position="305"/>
    </location>
</feature>
<keyword evidence="3 10" id="KW-0812">Transmembrane</keyword>
<feature type="transmembrane region" description="Helical" evidence="10">
    <location>
        <begin position="31"/>
        <end position="56"/>
    </location>
</feature>
<keyword evidence="12" id="KW-1185">Reference proteome</keyword>
<evidence type="ECO:0000256" key="7">
    <source>
        <dbReference type="ARBA" id="ARBA00023170"/>
    </source>
</evidence>
<keyword evidence="7 13" id="KW-0675">Receptor</keyword>
<evidence type="ECO:0000256" key="2">
    <source>
        <dbReference type="ARBA" id="ARBA00022475"/>
    </source>
</evidence>
<dbReference type="PANTHER" id="PTHR22752">
    <property type="entry name" value="G PROTEIN-COUPLED RECEPTOR"/>
    <property type="match status" value="1"/>
</dbReference>
<evidence type="ECO:0000256" key="9">
    <source>
        <dbReference type="SAM" id="MobiDB-lite"/>
    </source>
</evidence>
<feature type="region of interest" description="Disordered" evidence="9">
    <location>
        <begin position="353"/>
        <end position="397"/>
    </location>
</feature>
<dbReference type="Proteomes" id="UP000694888">
    <property type="component" value="Unplaced"/>
</dbReference>
<dbReference type="SUPFAM" id="SSF81321">
    <property type="entry name" value="Family A G protein-coupled receptor-like"/>
    <property type="match status" value="1"/>
</dbReference>
<dbReference type="Pfam" id="PF00001">
    <property type="entry name" value="7tm_1"/>
    <property type="match status" value="1"/>
</dbReference>
<proteinExistence type="predicted"/>
<gene>
    <name evidence="13" type="primary">LOC101862430</name>
</gene>
<evidence type="ECO:0000256" key="3">
    <source>
        <dbReference type="ARBA" id="ARBA00022692"/>
    </source>
</evidence>
<evidence type="ECO:0000256" key="5">
    <source>
        <dbReference type="ARBA" id="ARBA00023040"/>
    </source>
</evidence>
<evidence type="ECO:0000256" key="10">
    <source>
        <dbReference type="SAM" id="Phobius"/>
    </source>
</evidence>
<feature type="transmembrane region" description="Helical" evidence="10">
    <location>
        <begin position="152"/>
        <end position="174"/>
    </location>
</feature>
<feature type="transmembrane region" description="Helical" evidence="10">
    <location>
        <begin position="109"/>
        <end position="132"/>
    </location>
</feature>
<dbReference type="InterPro" id="IPR017452">
    <property type="entry name" value="GPCR_Rhodpsn_7TM"/>
</dbReference>
<dbReference type="Gene3D" id="1.20.1070.10">
    <property type="entry name" value="Rhodopsin 7-helix transmembrane proteins"/>
    <property type="match status" value="1"/>
</dbReference>
<feature type="transmembrane region" description="Helical" evidence="10">
    <location>
        <begin position="200"/>
        <end position="223"/>
    </location>
</feature>
<feature type="transmembrane region" description="Helical" evidence="10">
    <location>
        <begin position="251"/>
        <end position="274"/>
    </location>
</feature>
<evidence type="ECO:0000259" key="11">
    <source>
        <dbReference type="PROSITE" id="PS50262"/>
    </source>
</evidence>
<evidence type="ECO:0000256" key="4">
    <source>
        <dbReference type="ARBA" id="ARBA00022989"/>
    </source>
</evidence>
<dbReference type="GeneID" id="101862430"/>
<feature type="compositionally biased region" description="Basic and acidic residues" evidence="9">
    <location>
        <begin position="415"/>
        <end position="466"/>
    </location>
</feature>
<keyword evidence="8" id="KW-0807">Transducer</keyword>
<protein>
    <submittedName>
        <fullName evidence="13">Allatostatin-A receptor</fullName>
    </submittedName>
</protein>
<dbReference type="InterPro" id="IPR000276">
    <property type="entry name" value="GPCR_Rhodpsn"/>
</dbReference>
<keyword evidence="5" id="KW-0297">G-protein coupled receptor</keyword>
<sequence>MCTNNNHNNTTSSTTGTGSAPDFQLSHDLRVVHAVCASALALLGTTGNLVSAYLICKEGLCTRSPAMMLILNLCLANLVSTTIALPMIALNTMSDGWIYGDIVCKLFGYVVYVAITAEVLILFNVTLSQYLIVVHHVTDRDILGRNRRRNLFLILIFPWVLGLAAYSLPLAQVWDEFGFEPYRGYCTLLNPDGLTGIRSVLAVLVIVMMVVECCYCYPAIFWVQYRSHRKTATSVLEAANTWRGRRRHAQVVKMIMAIIANFALTYVPLLVISVTDPCLERVSPTIFTVVLYVSWSHTASNPLIYALLHHRINALWRKHVLLSSCCRGGRGRGKKAVGAGLAVLENMTAAILKRRTPQPSGEDSNDVHTEMFAEEEEEETEREREREREREKKGRIIGVGEDKKERIFEGRAKGVGEMERMLGARGGKDEMDKILRGEGKGGEDKKERTLREEKEGGEGGDEKERILGGGVNEEEVEA</sequence>
<name>A0ABM0JXA3_APLCA</name>
<evidence type="ECO:0000256" key="8">
    <source>
        <dbReference type="ARBA" id="ARBA00023224"/>
    </source>
</evidence>
<evidence type="ECO:0000313" key="13">
    <source>
        <dbReference type="RefSeq" id="XP_005103719.1"/>
    </source>
</evidence>
<organism evidence="12 13">
    <name type="scientific">Aplysia californica</name>
    <name type="common">California sea hare</name>
    <dbReference type="NCBI Taxonomy" id="6500"/>
    <lineage>
        <taxon>Eukaryota</taxon>
        <taxon>Metazoa</taxon>
        <taxon>Spiralia</taxon>
        <taxon>Lophotrochozoa</taxon>
        <taxon>Mollusca</taxon>
        <taxon>Gastropoda</taxon>
        <taxon>Heterobranchia</taxon>
        <taxon>Euthyneura</taxon>
        <taxon>Tectipleura</taxon>
        <taxon>Aplysiida</taxon>
        <taxon>Aplysioidea</taxon>
        <taxon>Aplysiidae</taxon>
        <taxon>Aplysia</taxon>
    </lineage>
</organism>
<evidence type="ECO:0000256" key="1">
    <source>
        <dbReference type="ARBA" id="ARBA00004651"/>
    </source>
</evidence>
<comment type="subcellular location">
    <subcellularLocation>
        <location evidence="1">Cell membrane</location>
        <topology evidence="1">Multi-pass membrane protein</topology>
    </subcellularLocation>
</comment>
<feature type="compositionally biased region" description="Basic and acidic residues" evidence="9">
    <location>
        <begin position="381"/>
        <end position="397"/>
    </location>
</feature>
<evidence type="ECO:0000313" key="12">
    <source>
        <dbReference type="Proteomes" id="UP000694888"/>
    </source>
</evidence>
<feature type="region of interest" description="Disordered" evidence="9">
    <location>
        <begin position="415"/>
        <end position="478"/>
    </location>
</feature>
<keyword evidence="2" id="KW-1003">Cell membrane</keyword>
<keyword evidence="6 10" id="KW-0472">Membrane</keyword>